<accession>A0A1V9ZWF8</accession>
<sequence>LTGAAQVAASDVVQQLFDLHNQERQKNGIAPFTCLDSQLSQLSADHVKYEVQIDNINHDGFSERCDAVGQVACGENTLYDYVEDAAKFTQSWMNSSGHRKNILNGDYTHVGFAVQKGPSGKWFATALFTSDNPHPNTCGTSTPAPTNNPSPTSAPTTANPLPTGPPDSTTIKPTRRPAPKTPTPIPYTKKPTTKPTVQPTSAPTDEPSDDPTDAPSNEPTDAPEPSSVDAVIKQLYDAHNAARQQNGVKPFTCLDSKLSSLSLDHVNYEIKVGNINHDGFQDRCRAAGNSGGCGENTLYDYEGNAQKMTTSWMNSSGHRANILNSAYNHVGFGVKKASDGRYYATAVKYPEPNYSIKGHTKTKEPSETPKASLESSTTQKPSSGSSATQKTNLESSATQKPSSGSSAWQSPPNSANTASGASSPNSTAIIVTIVVIVVVLVAVSVFCCCRKKKSMFEEVERMDCDYSHVQEQPRFNDSVPIKSEQLAPWHTNQYKLTESRSSTSTCRSSGMGTLTNGSSNSQRMSARRPDPNFSKIDMLDSPYIVRFKGASWTAPADIVLVTEFIDAWDLRTVLDNNSTRLYTWQHKVSCALALATTTLAKLFDPCTSDNDCGSTELFCIQPTGPTWGKCGLKHVAKSGELSRSQNMGAQFASAEDIVQQLFDLHNAAREENGVESYTCLDSTLSSLSMDHVNYEIEIGDINHDGFGERCEAAGNPGFCAENTLYVYEKSAALMTKNWMNSPGHRKNILNPSINHAGFAVKMASDGRYYATAMFTQDSGECPP</sequence>
<feature type="region of interest" description="Disordered" evidence="3">
    <location>
        <begin position="498"/>
        <end position="528"/>
    </location>
</feature>
<feature type="domain" description="SCP" evidence="5">
    <location>
        <begin position="236"/>
        <end position="345"/>
    </location>
</feature>
<evidence type="ECO:0000313" key="7">
    <source>
        <dbReference type="Proteomes" id="UP000243217"/>
    </source>
</evidence>
<feature type="region of interest" description="Disordered" evidence="3">
    <location>
        <begin position="354"/>
        <end position="423"/>
    </location>
</feature>
<keyword evidence="4" id="KW-1133">Transmembrane helix</keyword>
<dbReference type="AlphaFoldDB" id="A0A1V9ZWF8"/>
<feature type="domain" description="SCP" evidence="5">
    <location>
        <begin position="17"/>
        <end position="121"/>
    </location>
</feature>
<evidence type="ECO:0000256" key="4">
    <source>
        <dbReference type="SAM" id="Phobius"/>
    </source>
</evidence>
<dbReference type="InterPro" id="IPR014044">
    <property type="entry name" value="CAP_dom"/>
</dbReference>
<dbReference type="PANTHER" id="PTHR31157">
    <property type="entry name" value="SCP DOMAIN-CONTAINING PROTEIN"/>
    <property type="match status" value="1"/>
</dbReference>
<evidence type="ECO:0000313" key="6">
    <source>
        <dbReference type="EMBL" id="OQS02358.1"/>
    </source>
</evidence>
<dbReference type="Pfam" id="PF04886">
    <property type="entry name" value="PT"/>
    <property type="match status" value="1"/>
</dbReference>
<dbReference type="InterPro" id="IPR006970">
    <property type="entry name" value="PT"/>
</dbReference>
<feature type="compositionally biased region" description="Low complexity" evidence="3">
    <location>
        <begin position="140"/>
        <end position="161"/>
    </location>
</feature>
<feature type="compositionally biased region" description="Low complexity" evidence="3">
    <location>
        <begin position="375"/>
        <end position="386"/>
    </location>
</feature>
<keyword evidence="2" id="KW-0677">Repeat</keyword>
<organism evidence="6 7">
    <name type="scientific">Thraustotheca clavata</name>
    <dbReference type="NCBI Taxonomy" id="74557"/>
    <lineage>
        <taxon>Eukaryota</taxon>
        <taxon>Sar</taxon>
        <taxon>Stramenopiles</taxon>
        <taxon>Oomycota</taxon>
        <taxon>Saprolegniomycetes</taxon>
        <taxon>Saprolegniales</taxon>
        <taxon>Achlyaceae</taxon>
        <taxon>Thraustotheca</taxon>
    </lineage>
</organism>
<feature type="region of interest" description="Disordered" evidence="3">
    <location>
        <begin position="134"/>
        <end position="227"/>
    </location>
</feature>
<name>A0A1V9ZWF8_9STRA</name>
<dbReference type="CDD" id="cd05379">
    <property type="entry name" value="CAP_bacterial"/>
    <property type="match status" value="3"/>
</dbReference>
<feature type="compositionally biased region" description="Polar residues" evidence="3">
    <location>
        <begin position="510"/>
        <end position="524"/>
    </location>
</feature>
<dbReference type="OrthoDB" id="74934at2759"/>
<protein>
    <recommendedName>
        <fullName evidence="5">SCP domain-containing protein</fullName>
    </recommendedName>
</protein>
<feature type="non-terminal residue" evidence="6">
    <location>
        <position position="1"/>
    </location>
</feature>
<proteinExistence type="predicted"/>
<keyword evidence="4" id="KW-0472">Membrane</keyword>
<evidence type="ECO:0000256" key="2">
    <source>
        <dbReference type="ARBA" id="ARBA00022737"/>
    </source>
</evidence>
<dbReference type="Pfam" id="PF00188">
    <property type="entry name" value="CAP"/>
    <property type="match status" value="3"/>
</dbReference>
<dbReference type="InterPro" id="IPR035940">
    <property type="entry name" value="CAP_sf"/>
</dbReference>
<dbReference type="EMBL" id="JNBS01001142">
    <property type="protein sequence ID" value="OQS02358.1"/>
    <property type="molecule type" value="Genomic_DNA"/>
</dbReference>
<feature type="transmembrane region" description="Helical" evidence="4">
    <location>
        <begin position="428"/>
        <end position="449"/>
    </location>
</feature>
<evidence type="ECO:0000256" key="3">
    <source>
        <dbReference type="SAM" id="MobiDB-lite"/>
    </source>
</evidence>
<feature type="compositionally biased region" description="Low complexity" evidence="3">
    <location>
        <begin position="186"/>
        <end position="200"/>
    </location>
</feature>
<keyword evidence="4" id="KW-0812">Transmembrane</keyword>
<feature type="compositionally biased region" description="Polar residues" evidence="3">
    <location>
        <begin position="387"/>
        <end position="423"/>
    </location>
</feature>
<gene>
    <name evidence="6" type="ORF">THRCLA_21440</name>
</gene>
<dbReference type="Proteomes" id="UP000243217">
    <property type="component" value="Unassembled WGS sequence"/>
</dbReference>
<dbReference type="PANTHER" id="PTHR31157:SF1">
    <property type="entry name" value="SCP DOMAIN-CONTAINING PROTEIN"/>
    <property type="match status" value="1"/>
</dbReference>
<evidence type="ECO:0000256" key="1">
    <source>
        <dbReference type="ARBA" id="ARBA00022729"/>
    </source>
</evidence>
<dbReference type="SUPFAM" id="SSF55797">
    <property type="entry name" value="PR-1-like"/>
    <property type="match status" value="3"/>
</dbReference>
<dbReference type="STRING" id="74557.A0A1V9ZWF8"/>
<dbReference type="Gene3D" id="3.40.33.10">
    <property type="entry name" value="CAP"/>
    <property type="match status" value="3"/>
</dbReference>
<keyword evidence="7" id="KW-1185">Reference proteome</keyword>
<keyword evidence="1" id="KW-0732">Signal</keyword>
<comment type="caution">
    <text evidence="6">The sequence shown here is derived from an EMBL/GenBank/DDBJ whole genome shotgun (WGS) entry which is preliminary data.</text>
</comment>
<feature type="domain" description="SCP" evidence="5">
    <location>
        <begin position="662"/>
        <end position="773"/>
    </location>
</feature>
<feature type="compositionally biased region" description="Low complexity" evidence="3">
    <location>
        <begin position="499"/>
        <end position="509"/>
    </location>
</feature>
<reference evidence="6 7" key="1">
    <citation type="journal article" date="2014" name="Genome Biol. Evol.">
        <title>The secreted proteins of Achlya hypogyna and Thraustotheca clavata identify the ancestral oomycete secretome and reveal gene acquisitions by horizontal gene transfer.</title>
        <authorList>
            <person name="Misner I."/>
            <person name="Blouin N."/>
            <person name="Leonard G."/>
            <person name="Richards T.A."/>
            <person name="Lane C.E."/>
        </authorList>
    </citation>
    <scope>NUCLEOTIDE SEQUENCE [LARGE SCALE GENOMIC DNA]</scope>
    <source>
        <strain evidence="6 7">ATCC 34112</strain>
    </source>
</reference>
<evidence type="ECO:0000259" key="5">
    <source>
        <dbReference type="Pfam" id="PF00188"/>
    </source>
</evidence>